<reference evidence="1 2" key="1">
    <citation type="submission" date="2020-10" db="EMBL/GenBank/DDBJ databases">
        <title>Connecting structure to function with the recovery of over 1000 high-quality activated sludge metagenome-assembled genomes encoding full-length rRNA genes using long-read sequencing.</title>
        <authorList>
            <person name="Singleton C.M."/>
            <person name="Petriglieri F."/>
            <person name="Kristensen J.M."/>
            <person name="Kirkegaard R.H."/>
            <person name="Michaelsen T.Y."/>
            <person name="Andersen M.H."/>
            <person name="Karst S.M."/>
            <person name="Dueholm M.S."/>
            <person name="Nielsen P.H."/>
            <person name="Albertsen M."/>
        </authorList>
    </citation>
    <scope>NUCLEOTIDE SEQUENCE [LARGE SCALE GENOMIC DNA]</scope>
    <source>
        <strain evidence="1">Lyne_18-Q3-R50-59_MAXAC.006</strain>
    </source>
</reference>
<evidence type="ECO:0000313" key="2">
    <source>
        <dbReference type="Proteomes" id="UP000727993"/>
    </source>
</evidence>
<dbReference type="Pfam" id="PF11017">
    <property type="entry name" value="DUF2855"/>
    <property type="match status" value="1"/>
</dbReference>
<name>A0A936NEZ4_9ACTN</name>
<comment type="caution">
    <text evidence="1">The sequence shown here is derived from an EMBL/GenBank/DDBJ whole genome shotgun (WGS) entry which is preliminary data.</text>
</comment>
<dbReference type="AlphaFoldDB" id="A0A936NEZ4"/>
<organism evidence="1 2">
    <name type="scientific">Candidatus Neomicrothrix subdominans</name>
    <dbReference type="NCBI Taxonomy" id="2954438"/>
    <lineage>
        <taxon>Bacteria</taxon>
        <taxon>Bacillati</taxon>
        <taxon>Actinomycetota</taxon>
        <taxon>Acidimicrobiia</taxon>
        <taxon>Acidimicrobiales</taxon>
        <taxon>Microthrixaceae</taxon>
        <taxon>Candidatus Neomicrothrix</taxon>
    </lineage>
</organism>
<dbReference type="Proteomes" id="UP000727993">
    <property type="component" value="Unassembled WGS sequence"/>
</dbReference>
<dbReference type="EMBL" id="JADJZA010000009">
    <property type="protein sequence ID" value="MBK9298404.1"/>
    <property type="molecule type" value="Genomic_DNA"/>
</dbReference>
<dbReference type="InterPro" id="IPR021276">
    <property type="entry name" value="DUF2855"/>
</dbReference>
<gene>
    <name evidence="1" type="ORF">IPN02_16555</name>
</gene>
<sequence>MTTTTDALEVDRGDTSVTRLVTDTLPDADDLPDGQVRMRVDRLAITANTVTYAEMGDMLGYWDFYPTGDDTWGRVPAMGWADVTASAHPDVEAGGRYYGWFPMVGTVDLSVTPTRHGLRDDGEHRHAHAPVYRTFEDTRTDPLAPTGFVDAVELGDLEDRQALLRGLFLTGFLADAFFEHNDWFGARRAVVLSASSKTAIAFADCASQRGLDALIGVTSPGNVDFVRGLDRYSDVVTYDEIASIAPGPAVAIDMAGNGPATRALHGNLGDALAHSMLVGRSHHDAPPARPDKGPKPEVFFAPTAMSQLTRGGTDQAELQERSAAGLRTFVEGSRDWLDVDRSFGPEATATTWAEVHAGVVPPNIGRIVSLR</sequence>
<evidence type="ECO:0000313" key="1">
    <source>
        <dbReference type="EMBL" id="MBK9298404.1"/>
    </source>
</evidence>
<proteinExistence type="predicted"/>
<accession>A0A936NEZ4</accession>
<protein>
    <submittedName>
        <fullName evidence="1">DUF2855 family protein</fullName>
    </submittedName>
</protein>